<sequence length="145" mass="15929">MMPAKLFPMPTLFLFLGLLWLDLVSSTKMIETEGNTSNSAANSANNGPAQALPSTPEKLMAQCLICPPAPKKLRLTSADTSPPPATRGRIISLEEIDRFFAFADPKIATRKLFNTPPMSLIHSQTNKQEMDEPVKEVTDDVKETN</sequence>
<feature type="compositionally biased region" description="Basic and acidic residues" evidence="1">
    <location>
        <begin position="128"/>
        <end position="145"/>
    </location>
</feature>
<feature type="compositionally biased region" description="Low complexity" evidence="1">
    <location>
        <begin position="37"/>
        <end position="46"/>
    </location>
</feature>
<dbReference type="WBParaSite" id="Gr19_v10_g9029.t1">
    <property type="protein sequence ID" value="Gr19_v10_g9029.t1"/>
    <property type="gene ID" value="Gr19_v10_g9029"/>
</dbReference>
<protein>
    <submittedName>
        <fullName evidence="4">Uncharacterized protein</fullName>
    </submittedName>
</protein>
<feature type="region of interest" description="Disordered" evidence="1">
    <location>
        <begin position="34"/>
        <end position="53"/>
    </location>
</feature>
<evidence type="ECO:0000256" key="1">
    <source>
        <dbReference type="SAM" id="MobiDB-lite"/>
    </source>
</evidence>
<proteinExistence type="predicted"/>
<keyword evidence="2" id="KW-0732">Signal</keyword>
<evidence type="ECO:0000256" key="2">
    <source>
        <dbReference type="SAM" id="SignalP"/>
    </source>
</evidence>
<accession>A0A914IBE1</accession>
<evidence type="ECO:0000313" key="3">
    <source>
        <dbReference type="Proteomes" id="UP000887572"/>
    </source>
</evidence>
<organism evidence="3 4">
    <name type="scientific">Globodera rostochiensis</name>
    <name type="common">Golden nematode worm</name>
    <name type="synonym">Heterodera rostochiensis</name>
    <dbReference type="NCBI Taxonomy" id="31243"/>
    <lineage>
        <taxon>Eukaryota</taxon>
        <taxon>Metazoa</taxon>
        <taxon>Ecdysozoa</taxon>
        <taxon>Nematoda</taxon>
        <taxon>Chromadorea</taxon>
        <taxon>Rhabditida</taxon>
        <taxon>Tylenchina</taxon>
        <taxon>Tylenchomorpha</taxon>
        <taxon>Tylenchoidea</taxon>
        <taxon>Heteroderidae</taxon>
        <taxon>Heteroderinae</taxon>
        <taxon>Globodera</taxon>
    </lineage>
</organism>
<dbReference type="AlphaFoldDB" id="A0A914IBE1"/>
<feature type="region of interest" description="Disordered" evidence="1">
    <location>
        <begin position="124"/>
        <end position="145"/>
    </location>
</feature>
<keyword evidence="3" id="KW-1185">Reference proteome</keyword>
<reference evidence="4" key="1">
    <citation type="submission" date="2022-11" db="UniProtKB">
        <authorList>
            <consortium name="WormBaseParasite"/>
        </authorList>
    </citation>
    <scope>IDENTIFICATION</scope>
</reference>
<dbReference type="Proteomes" id="UP000887572">
    <property type="component" value="Unplaced"/>
</dbReference>
<feature type="chain" id="PRO_5037732761" evidence="2">
    <location>
        <begin position="27"/>
        <end position="145"/>
    </location>
</feature>
<evidence type="ECO:0000313" key="4">
    <source>
        <dbReference type="WBParaSite" id="Gr19_v10_g9029.t1"/>
    </source>
</evidence>
<feature type="signal peptide" evidence="2">
    <location>
        <begin position="1"/>
        <end position="26"/>
    </location>
</feature>
<name>A0A914IBE1_GLORO</name>